<dbReference type="AlphaFoldDB" id="A0A9Q1J2H5"/>
<evidence type="ECO:0000313" key="3">
    <source>
        <dbReference type="Proteomes" id="UP001152622"/>
    </source>
</evidence>
<sequence length="97" mass="10510">MKALGFMNGATAVRWERETALHVYQRGAPGQGPKMNQAIPSTTGTSQTATCLPGQEREVKPGYYSGREDGTDSRTKQRSDRQGGGSDDRIQMPNAAH</sequence>
<protein>
    <submittedName>
        <fullName evidence="2">Uncharacterized protein</fullName>
    </submittedName>
</protein>
<evidence type="ECO:0000313" key="2">
    <source>
        <dbReference type="EMBL" id="KAJ8363363.1"/>
    </source>
</evidence>
<feature type="compositionally biased region" description="Polar residues" evidence="1">
    <location>
        <begin position="38"/>
        <end position="50"/>
    </location>
</feature>
<evidence type="ECO:0000256" key="1">
    <source>
        <dbReference type="SAM" id="MobiDB-lite"/>
    </source>
</evidence>
<feature type="region of interest" description="Disordered" evidence="1">
    <location>
        <begin position="25"/>
        <end position="97"/>
    </location>
</feature>
<accession>A0A9Q1J2H5</accession>
<comment type="caution">
    <text evidence="2">The sequence shown here is derived from an EMBL/GenBank/DDBJ whole genome shotgun (WGS) entry which is preliminary data.</text>
</comment>
<name>A0A9Q1J2H5_SYNKA</name>
<proteinExistence type="predicted"/>
<dbReference type="Proteomes" id="UP001152622">
    <property type="component" value="Chromosome 4"/>
</dbReference>
<keyword evidence="3" id="KW-1185">Reference proteome</keyword>
<dbReference type="EMBL" id="JAINUF010000004">
    <property type="protein sequence ID" value="KAJ8363363.1"/>
    <property type="molecule type" value="Genomic_DNA"/>
</dbReference>
<gene>
    <name evidence="2" type="ORF">SKAU_G00121940</name>
</gene>
<reference evidence="2" key="1">
    <citation type="journal article" date="2023" name="Science">
        <title>Genome structures resolve the early diversification of teleost fishes.</title>
        <authorList>
            <person name="Parey E."/>
            <person name="Louis A."/>
            <person name="Montfort J."/>
            <person name="Bouchez O."/>
            <person name="Roques C."/>
            <person name="Iampietro C."/>
            <person name="Lluch J."/>
            <person name="Castinel A."/>
            <person name="Donnadieu C."/>
            <person name="Desvignes T."/>
            <person name="Floi Bucao C."/>
            <person name="Jouanno E."/>
            <person name="Wen M."/>
            <person name="Mejri S."/>
            <person name="Dirks R."/>
            <person name="Jansen H."/>
            <person name="Henkel C."/>
            <person name="Chen W.J."/>
            <person name="Zahm M."/>
            <person name="Cabau C."/>
            <person name="Klopp C."/>
            <person name="Thompson A.W."/>
            <person name="Robinson-Rechavi M."/>
            <person name="Braasch I."/>
            <person name="Lecointre G."/>
            <person name="Bobe J."/>
            <person name="Postlethwait J.H."/>
            <person name="Berthelot C."/>
            <person name="Roest Crollius H."/>
            <person name="Guiguen Y."/>
        </authorList>
    </citation>
    <scope>NUCLEOTIDE SEQUENCE</scope>
    <source>
        <strain evidence="2">WJC10195</strain>
    </source>
</reference>
<organism evidence="2 3">
    <name type="scientific">Synaphobranchus kaupii</name>
    <name type="common">Kaup's arrowtooth eel</name>
    <dbReference type="NCBI Taxonomy" id="118154"/>
    <lineage>
        <taxon>Eukaryota</taxon>
        <taxon>Metazoa</taxon>
        <taxon>Chordata</taxon>
        <taxon>Craniata</taxon>
        <taxon>Vertebrata</taxon>
        <taxon>Euteleostomi</taxon>
        <taxon>Actinopterygii</taxon>
        <taxon>Neopterygii</taxon>
        <taxon>Teleostei</taxon>
        <taxon>Anguilliformes</taxon>
        <taxon>Synaphobranchidae</taxon>
        <taxon>Synaphobranchus</taxon>
    </lineage>
</organism>
<feature type="compositionally biased region" description="Basic and acidic residues" evidence="1">
    <location>
        <begin position="55"/>
        <end position="90"/>
    </location>
</feature>